<dbReference type="GO" id="GO:0019346">
    <property type="term" value="P:transsulfuration"/>
    <property type="evidence" value="ECO:0007669"/>
    <property type="project" value="TreeGrafter"/>
</dbReference>
<evidence type="ECO:0000256" key="1">
    <source>
        <dbReference type="SAM" id="MobiDB-lite"/>
    </source>
</evidence>
<evidence type="ECO:0000313" key="3">
    <source>
        <dbReference type="Proteomes" id="UP000054248"/>
    </source>
</evidence>
<dbReference type="PANTHER" id="PTHR42699">
    <property type="match status" value="1"/>
</dbReference>
<feature type="compositionally biased region" description="Low complexity" evidence="1">
    <location>
        <begin position="165"/>
        <end position="186"/>
    </location>
</feature>
<proteinExistence type="predicted"/>
<dbReference type="InterPro" id="IPR051750">
    <property type="entry name" value="Trans-sulfuration_enzymes"/>
</dbReference>
<dbReference type="InterPro" id="IPR015421">
    <property type="entry name" value="PyrdxlP-dep_Trfase_major"/>
</dbReference>
<dbReference type="Proteomes" id="UP000054248">
    <property type="component" value="Unassembled WGS sequence"/>
</dbReference>
<keyword evidence="3" id="KW-1185">Reference proteome</keyword>
<dbReference type="Gene3D" id="3.40.640.10">
    <property type="entry name" value="Type I PLP-dependent aspartate aminotransferase-like (Major domain)"/>
    <property type="match status" value="1"/>
</dbReference>
<feature type="region of interest" description="Disordered" evidence="1">
    <location>
        <begin position="164"/>
        <end position="193"/>
    </location>
</feature>
<dbReference type="SUPFAM" id="SSF53383">
    <property type="entry name" value="PLP-dependent transferases"/>
    <property type="match status" value="1"/>
</dbReference>
<dbReference type="GO" id="GO:0003962">
    <property type="term" value="F:cystathionine gamma-synthase activity"/>
    <property type="evidence" value="ECO:0007669"/>
    <property type="project" value="TreeGrafter"/>
</dbReference>
<organism evidence="2 3">
    <name type="scientific">Tulasnella calospora MUT 4182</name>
    <dbReference type="NCBI Taxonomy" id="1051891"/>
    <lineage>
        <taxon>Eukaryota</taxon>
        <taxon>Fungi</taxon>
        <taxon>Dikarya</taxon>
        <taxon>Basidiomycota</taxon>
        <taxon>Agaricomycotina</taxon>
        <taxon>Agaricomycetes</taxon>
        <taxon>Cantharellales</taxon>
        <taxon>Tulasnellaceae</taxon>
        <taxon>Tulasnella</taxon>
    </lineage>
</organism>
<dbReference type="InterPro" id="IPR015422">
    <property type="entry name" value="PyrdxlP-dep_Trfase_small"/>
</dbReference>
<accession>A0A0C3KVF6</accession>
<dbReference type="AlphaFoldDB" id="A0A0C3KVF6"/>
<sequence>MPTWRDTLAHVKGEPRVVEATTTGYPRFFIHRSIQLLARICEEKFGTPGECCMLVSSAKLADAGRFFLQRHSPIPIAVRVVQHALSSSTVDEEGADSQNDHQASQEHDSCPQQVLERHMLFFPADSFLLAKSYWQCSGHGISSRRAYRCLELLGIPLPDALNLDGGLPPRSTSSSGTSNSSSPGGSVESLQDGLSQNQTMRLVQSDEQLLPYAEARVVLQRRIARALEGDFSNPTEPSPLPISPNKASGSRTISDDDVFLYPGGMNAIWHAHQLILQAAEQMGKVPGKSICFGFPYTCTLKVLEKFGPGCYLFGAGVDDDLSEVRRVAQEATSSGIPIVALFCEVSTNPLLRTPNLVELRKIADEFDFLMVVDDSLGNFVNVDVMEHTDIVPGRIFRFARVLLDAFDSLVLNPQRRHYGWFAIASKPLTKTSTGTKTSSAWNSTRGTLPIGPTSSIAIQKQSPIGSGINQRFTVYNTAHDESQNSDGKKRVIKNVFYPKWAMRERYDACRRRPASFMVTPRYPSGFGGRFTILFSDERAARVFYDNLGCEKGPTWGTNFTLACPYTILAHHRELDWAARYGVPINIVRISVGMEDEETILGWVKHALAAAQKASERSS</sequence>
<protein>
    <submittedName>
        <fullName evidence="2">Uncharacterized protein</fullName>
    </submittedName>
</protein>
<dbReference type="STRING" id="1051891.A0A0C3KVF6"/>
<dbReference type="InterPro" id="IPR015424">
    <property type="entry name" value="PyrdxlP-dep_Trfase"/>
</dbReference>
<feature type="region of interest" description="Disordered" evidence="1">
    <location>
        <begin position="88"/>
        <end position="109"/>
    </location>
</feature>
<dbReference type="HOGENOM" id="CLU_011302_1_0_1"/>
<gene>
    <name evidence="2" type="ORF">M407DRAFT_25227</name>
</gene>
<reference evidence="2 3" key="1">
    <citation type="submission" date="2014-04" db="EMBL/GenBank/DDBJ databases">
        <authorList>
            <consortium name="DOE Joint Genome Institute"/>
            <person name="Kuo A."/>
            <person name="Girlanda M."/>
            <person name="Perotto S."/>
            <person name="Kohler A."/>
            <person name="Nagy L.G."/>
            <person name="Floudas D."/>
            <person name="Copeland A."/>
            <person name="Barry K.W."/>
            <person name="Cichocki N."/>
            <person name="Veneault-Fourrey C."/>
            <person name="LaButti K."/>
            <person name="Lindquist E.A."/>
            <person name="Lipzen A."/>
            <person name="Lundell T."/>
            <person name="Morin E."/>
            <person name="Murat C."/>
            <person name="Sun H."/>
            <person name="Tunlid A."/>
            <person name="Henrissat B."/>
            <person name="Grigoriev I.V."/>
            <person name="Hibbett D.S."/>
            <person name="Martin F."/>
            <person name="Nordberg H.P."/>
            <person name="Cantor M.N."/>
            <person name="Hua S.X."/>
        </authorList>
    </citation>
    <scope>NUCLEOTIDE SEQUENCE [LARGE SCALE GENOMIC DNA]</scope>
    <source>
        <strain evidence="2 3">MUT 4182</strain>
    </source>
</reference>
<dbReference type="PANTHER" id="PTHR42699:SF1">
    <property type="entry name" value="CYSTATHIONINE GAMMA-SYNTHASE-RELATED"/>
    <property type="match status" value="1"/>
</dbReference>
<dbReference type="EMBL" id="KN823042">
    <property type="protein sequence ID" value="KIO25428.1"/>
    <property type="molecule type" value="Genomic_DNA"/>
</dbReference>
<feature type="region of interest" description="Disordered" evidence="1">
    <location>
        <begin position="229"/>
        <end position="249"/>
    </location>
</feature>
<dbReference type="Gene3D" id="3.90.1150.10">
    <property type="entry name" value="Aspartate Aminotransferase, domain 1"/>
    <property type="match status" value="1"/>
</dbReference>
<evidence type="ECO:0000313" key="2">
    <source>
        <dbReference type="EMBL" id="KIO25428.1"/>
    </source>
</evidence>
<dbReference type="OrthoDB" id="10047078at2759"/>
<name>A0A0C3KVF6_9AGAM</name>
<reference evidence="3" key="2">
    <citation type="submission" date="2015-01" db="EMBL/GenBank/DDBJ databases">
        <title>Evolutionary Origins and Diversification of the Mycorrhizal Mutualists.</title>
        <authorList>
            <consortium name="DOE Joint Genome Institute"/>
            <consortium name="Mycorrhizal Genomics Consortium"/>
            <person name="Kohler A."/>
            <person name="Kuo A."/>
            <person name="Nagy L.G."/>
            <person name="Floudas D."/>
            <person name="Copeland A."/>
            <person name="Barry K.W."/>
            <person name="Cichocki N."/>
            <person name="Veneault-Fourrey C."/>
            <person name="LaButti K."/>
            <person name="Lindquist E.A."/>
            <person name="Lipzen A."/>
            <person name="Lundell T."/>
            <person name="Morin E."/>
            <person name="Murat C."/>
            <person name="Riley R."/>
            <person name="Ohm R."/>
            <person name="Sun H."/>
            <person name="Tunlid A."/>
            <person name="Henrissat B."/>
            <person name="Grigoriev I.V."/>
            <person name="Hibbett D.S."/>
            <person name="Martin F."/>
        </authorList>
    </citation>
    <scope>NUCLEOTIDE SEQUENCE [LARGE SCALE GENOMIC DNA]</scope>
    <source>
        <strain evidence="3">MUT 4182</strain>
    </source>
</reference>